<reference evidence="3" key="1">
    <citation type="submission" date="2016-11" db="UniProtKB">
        <authorList>
            <consortium name="WormBaseParasite"/>
        </authorList>
    </citation>
    <scope>IDENTIFICATION</scope>
</reference>
<sequence>MQISCPGGIINASTIKQYENCESIFNGIKLYNITGPIDLSSLYNVEYIRGPIDIQNTNLKNLSFLANVGDQKVNSNDENPQIFINLANNTEMTRLGFPLLMEIQNSKSSNMKLANFENLHPDFCLTVEEMAFFLENGIAFKNLQVKICPENRTKIHNTVICTFESMDRLPDGCNLIMGDLIVNPGDEDHFPKLENVRYLFGSLERKLKLSIDTHPDPIEMVYGRYC</sequence>
<name>A0A1I7TY35_9PELO</name>
<dbReference type="InterPro" id="IPR000494">
    <property type="entry name" value="Rcpt_L-dom"/>
</dbReference>
<evidence type="ECO:0000313" key="2">
    <source>
        <dbReference type="Proteomes" id="UP000095282"/>
    </source>
</evidence>
<dbReference type="PANTHER" id="PTHR21662">
    <property type="entry name" value="RECEPTOR PROTEIN-TYROSINE KINASE"/>
    <property type="match status" value="1"/>
</dbReference>
<dbReference type="Proteomes" id="UP000095282">
    <property type="component" value="Unplaced"/>
</dbReference>
<evidence type="ECO:0000259" key="1">
    <source>
        <dbReference type="Pfam" id="PF01030"/>
    </source>
</evidence>
<dbReference type="InterPro" id="IPR053079">
    <property type="entry name" value="SPS2_domain"/>
</dbReference>
<protein>
    <submittedName>
        <fullName evidence="3">Recep_L_domain domain-containing protein</fullName>
    </submittedName>
</protein>
<keyword evidence="2" id="KW-1185">Reference proteome</keyword>
<accession>A0A1I7TY35</accession>
<dbReference type="SUPFAM" id="SSF52058">
    <property type="entry name" value="L domain-like"/>
    <property type="match status" value="2"/>
</dbReference>
<proteinExistence type="predicted"/>
<dbReference type="PANTHER" id="PTHR21662:SF14">
    <property type="entry name" value="INSULIN_EGF-RECEPTOR L DOMAIN PROTEIN-RELATED"/>
    <property type="match status" value="1"/>
</dbReference>
<dbReference type="Pfam" id="PF01030">
    <property type="entry name" value="Recep_L_domain"/>
    <property type="match status" value="1"/>
</dbReference>
<dbReference type="AlphaFoldDB" id="A0A1I7TY35"/>
<dbReference type="InterPro" id="IPR036941">
    <property type="entry name" value="Rcpt_L-dom_sf"/>
</dbReference>
<dbReference type="eggNOG" id="ENOG502THWF">
    <property type="taxonomic scope" value="Eukaryota"/>
</dbReference>
<dbReference type="WBParaSite" id="Csp11.Scaffold629.g12950.t1">
    <property type="protein sequence ID" value="Csp11.Scaffold629.g12950.t1"/>
    <property type="gene ID" value="Csp11.Scaffold629.g12950"/>
</dbReference>
<organism evidence="2 3">
    <name type="scientific">Caenorhabditis tropicalis</name>
    <dbReference type="NCBI Taxonomy" id="1561998"/>
    <lineage>
        <taxon>Eukaryota</taxon>
        <taxon>Metazoa</taxon>
        <taxon>Ecdysozoa</taxon>
        <taxon>Nematoda</taxon>
        <taxon>Chromadorea</taxon>
        <taxon>Rhabditida</taxon>
        <taxon>Rhabditina</taxon>
        <taxon>Rhabditomorpha</taxon>
        <taxon>Rhabditoidea</taxon>
        <taxon>Rhabditidae</taxon>
        <taxon>Peloderinae</taxon>
        <taxon>Caenorhabditis</taxon>
    </lineage>
</organism>
<feature type="domain" description="Receptor L-domain" evidence="1">
    <location>
        <begin position="20"/>
        <end position="131"/>
    </location>
</feature>
<evidence type="ECO:0000313" key="3">
    <source>
        <dbReference type="WBParaSite" id="Csp11.Scaffold629.g12950.t1"/>
    </source>
</evidence>
<dbReference type="Gene3D" id="3.80.20.20">
    <property type="entry name" value="Receptor L-domain"/>
    <property type="match status" value="1"/>
</dbReference>